<name>A0ABR3IVK5_9AGAR</name>
<dbReference type="PANTHER" id="PTHR43272:SF33">
    <property type="entry name" value="AMP-BINDING DOMAIN-CONTAINING PROTEIN-RELATED"/>
    <property type="match status" value="1"/>
</dbReference>
<dbReference type="PANTHER" id="PTHR43272">
    <property type="entry name" value="LONG-CHAIN-FATTY-ACID--COA LIGASE"/>
    <property type="match status" value="1"/>
</dbReference>
<dbReference type="InterPro" id="IPR000873">
    <property type="entry name" value="AMP-dep_synth/lig_dom"/>
</dbReference>
<protein>
    <recommendedName>
        <fullName evidence="3">AMP-dependent synthetase/ligase domain-containing protein</fullName>
    </recommendedName>
</protein>
<comment type="caution">
    <text evidence="4">The sequence shown here is derived from an EMBL/GenBank/DDBJ whole genome shotgun (WGS) entry which is preliminary data.</text>
</comment>
<dbReference type="Gene3D" id="3.40.50.12780">
    <property type="entry name" value="N-terminal domain of ligase-like"/>
    <property type="match status" value="1"/>
</dbReference>
<dbReference type="SUPFAM" id="SSF56801">
    <property type="entry name" value="Acetyl-CoA synthetase-like"/>
    <property type="match status" value="1"/>
</dbReference>
<sequence>MFFWSGAKSTKTIPWPDKLPYEKQAIEVPGTKRPGQTGHYRNAVFGLIDLDTPGAFRTLPEIFQSGLELGKDRQFLGHRPVVSEKPLKFADHYVWESYGQVDIRRRNIGSALVHLFSTGVLRSGDLQTVGIWSINRPEWQIIDIALQSYKKVGVSLYDTLGEGAVEYITNHAECSIVFATFNHVSELLKLTPKLPHVKIIVSIEDLNPDARTALTAWGQSSGVQIMDLRELEELGRTYPSQPIVPHPEDIASICYTSGTTNNPKGVLLSHKNLAMSIFSNLHGIVLTQEAVALSYLPLAHIYERIVELSTTAVGGRIGYFTGDPLRLLEDAQLLKPNFFPSVPRVLSRIVQAAQAAGKAPGLKGALFRKAVQAKLEKLRATGDNTHAFWDRLVFSKVTSVLGGNLMLVTTGSAPTSVEEMDFIKILLSCEVSEGYGMTENTATCSKSWPWDPTSSGTVGPPQPINEVKLVDVSAMGYSSEDKPNPRGEICTRGVNSFRSYYKDTKNTDETLDSEGWLHTGDIGEIDSAGRLKIIDRVKNIMKLSQGEYVALEKVENLYGNSSLIQQIYVHGDSLQSYLLAIVVPDPVEFASLVSRVSGSKVEPEDVAALSRACNDHRINAQVLNVLNQEAKKNNLRGFETVKRIHLTMQPFTIEDGTLTPTFKLRRRDAYAKYQSELDRLYAIGEPSSSKL</sequence>
<proteinExistence type="predicted"/>
<reference evidence="5" key="1">
    <citation type="submission" date="2024-06" db="EMBL/GenBank/DDBJ databases">
        <title>Multi-omics analyses provide insights into the biosynthesis of the anticancer antibiotic pleurotin in Hohenbuehelia grisea.</title>
        <authorList>
            <person name="Weaver J.A."/>
            <person name="Alberti F."/>
        </authorList>
    </citation>
    <scope>NUCLEOTIDE SEQUENCE [LARGE SCALE GENOMIC DNA]</scope>
    <source>
        <strain evidence="5">T-177</strain>
    </source>
</reference>
<dbReference type="Pfam" id="PF00501">
    <property type="entry name" value="AMP-binding"/>
    <property type="match status" value="1"/>
</dbReference>
<keyword evidence="2" id="KW-0067">ATP-binding</keyword>
<keyword evidence="5" id="KW-1185">Reference proteome</keyword>
<evidence type="ECO:0000256" key="2">
    <source>
        <dbReference type="ARBA" id="ARBA00022840"/>
    </source>
</evidence>
<feature type="domain" description="AMP-dependent synthetase/ligase" evidence="3">
    <location>
        <begin position="89"/>
        <end position="501"/>
    </location>
</feature>
<gene>
    <name evidence="4" type="ORF">HGRIS_013505</name>
</gene>
<evidence type="ECO:0000259" key="3">
    <source>
        <dbReference type="Pfam" id="PF00501"/>
    </source>
</evidence>
<organism evidence="4 5">
    <name type="scientific">Hohenbuehelia grisea</name>
    <dbReference type="NCBI Taxonomy" id="104357"/>
    <lineage>
        <taxon>Eukaryota</taxon>
        <taxon>Fungi</taxon>
        <taxon>Dikarya</taxon>
        <taxon>Basidiomycota</taxon>
        <taxon>Agaricomycotina</taxon>
        <taxon>Agaricomycetes</taxon>
        <taxon>Agaricomycetidae</taxon>
        <taxon>Agaricales</taxon>
        <taxon>Pleurotineae</taxon>
        <taxon>Pleurotaceae</taxon>
        <taxon>Hohenbuehelia</taxon>
    </lineage>
</organism>
<evidence type="ECO:0000313" key="5">
    <source>
        <dbReference type="Proteomes" id="UP001556367"/>
    </source>
</evidence>
<dbReference type="InterPro" id="IPR042099">
    <property type="entry name" value="ANL_N_sf"/>
</dbReference>
<dbReference type="Proteomes" id="UP001556367">
    <property type="component" value="Unassembled WGS sequence"/>
</dbReference>
<evidence type="ECO:0000313" key="4">
    <source>
        <dbReference type="EMBL" id="KAL0947390.1"/>
    </source>
</evidence>
<keyword evidence="1" id="KW-0547">Nucleotide-binding</keyword>
<dbReference type="EMBL" id="JASNQZ010000015">
    <property type="protein sequence ID" value="KAL0947390.1"/>
    <property type="molecule type" value="Genomic_DNA"/>
</dbReference>
<evidence type="ECO:0000256" key="1">
    <source>
        <dbReference type="ARBA" id="ARBA00022741"/>
    </source>
</evidence>
<accession>A0ABR3IVK5</accession>